<name>A0A163YCX7_9BACL</name>
<evidence type="ECO:0000256" key="3">
    <source>
        <dbReference type="ARBA" id="ARBA00022840"/>
    </source>
</evidence>
<dbReference type="InterPro" id="IPR003439">
    <property type="entry name" value="ABC_transporter-like_ATP-bd"/>
</dbReference>
<dbReference type="GO" id="GO:0005524">
    <property type="term" value="F:ATP binding"/>
    <property type="evidence" value="ECO:0007669"/>
    <property type="project" value="UniProtKB-KW"/>
</dbReference>
<accession>A0A163YCX7</accession>
<dbReference type="Pfam" id="PF00005">
    <property type="entry name" value="ABC_tran"/>
    <property type="match status" value="1"/>
</dbReference>
<dbReference type="RefSeq" id="WP_063181833.1">
    <property type="nucleotide sequence ID" value="NZ_CP121215.1"/>
</dbReference>
<dbReference type="Proteomes" id="UP000076563">
    <property type="component" value="Unassembled WGS sequence"/>
</dbReference>
<proteinExistence type="inferred from homology"/>
<dbReference type="OrthoDB" id="9806149at2"/>
<dbReference type="GO" id="GO:0016887">
    <property type="term" value="F:ATP hydrolysis activity"/>
    <property type="evidence" value="ECO:0007669"/>
    <property type="project" value="InterPro"/>
</dbReference>
<dbReference type="PROSITE" id="PS00211">
    <property type="entry name" value="ABC_TRANSPORTER_1"/>
    <property type="match status" value="1"/>
</dbReference>
<dbReference type="STRING" id="1007103.GCA_000213315_06745"/>
<comment type="caution">
    <text evidence="5">The sequence shown here is derived from an EMBL/GenBank/DDBJ whole genome shotgun (WGS) entry which is preliminary data.</text>
</comment>
<dbReference type="InterPro" id="IPR027417">
    <property type="entry name" value="P-loop_NTPase"/>
</dbReference>
<keyword evidence="2" id="KW-0547">Nucleotide-binding</keyword>
<feature type="domain" description="ABC transporter" evidence="4">
    <location>
        <begin position="7"/>
        <end position="249"/>
    </location>
</feature>
<dbReference type="SUPFAM" id="SSF52540">
    <property type="entry name" value="P-loop containing nucleoside triphosphate hydrolases"/>
    <property type="match status" value="1"/>
</dbReference>
<dbReference type="PANTHER" id="PTHR43204:SF1">
    <property type="entry name" value="ABC TRANSPORTER I FAMILY MEMBER 6, CHLOROPLASTIC"/>
    <property type="match status" value="1"/>
</dbReference>
<sequence>MANVPHFTIDGLKATVEGKEILKGLSLTIKGGEVHAIMGPNGTGKSTLASTLMGHPKYEVTEGSVTLNGEDVLEMATDERARAGLFLAMQYPSEIAGVTNADFLRSAINARREEGSEISLIKFIRQMEAKMKELEMNPEFMHRYLNEGFSGGEKKRNEILQMMMLDPSIVILDEIDSGLDIDALRIVATGVNAMRSEDRGFLIITHYQRLLNYITPDYVHVMMQGRIVKSGGPELAQRLENEGYDWVKEELGIVDERVGQDEEEFKIPMNTTAPKY</sequence>
<comment type="similarity">
    <text evidence="1">Belongs to the ABC transporter superfamily. Ycf16 family.</text>
</comment>
<dbReference type="AlphaFoldDB" id="A0A163YCX7"/>
<dbReference type="InterPro" id="IPR010230">
    <property type="entry name" value="FeS-cluster_ATPase_SufC"/>
</dbReference>
<evidence type="ECO:0000313" key="5">
    <source>
        <dbReference type="EMBL" id="KZE79227.1"/>
    </source>
</evidence>
<keyword evidence="6" id="KW-1185">Reference proteome</keyword>
<dbReference type="EMBL" id="LQRA01000052">
    <property type="protein sequence ID" value="KZE79227.1"/>
    <property type="molecule type" value="Genomic_DNA"/>
</dbReference>
<organism evidence="5 6">
    <name type="scientific">Paenibacillus elgii</name>
    <dbReference type="NCBI Taxonomy" id="189691"/>
    <lineage>
        <taxon>Bacteria</taxon>
        <taxon>Bacillati</taxon>
        <taxon>Bacillota</taxon>
        <taxon>Bacilli</taxon>
        <taxon>Bacillales</taxon>
        <taxon>Paenibacillaceae</taxon>
        <taxon>Paenibacillus</taxon>
    </lineage>
</organism>
<evidence type="ECO:0000256" key="2">
    <source>
        <dbReference type="ARBA" id="ARBA00022741"/>
    </source>
</evidence>
<dbReference type="CDD" id="cd03217">
    <property type="entry name" value="ABC_FeS_Assembly"/>
    <property type="match status" value="1"/>
</dbReference>
<dbReference type="InterPro" id="IPR017871">
    <property type="entry name" value="ABC_transporter-like_CS"/>
</dbReference>
<dbReference type="InterPro" id="IPR003593">
    <property type="entry name" value="AAA+_ATPase"/>
</dbReference>
<dbReference type="Gene3D" id="3.40.50.300">
    <property type="entry name" value="P-loop containing nucleotide triphosphate hydrolases"/>
    <property type="match status" value="1"/>
</dbReference>
<evidence type="ECO:0000256" key="1">
    <source>
        <dbReference type="ARBA" id="ARBA00006216"/>
    </source>
</evidence>
<dbReference type="eggNOG" id="COG0396">
    <property type="taxonomic scope" value="Bacteria"/>
</dbReference>
<keyword evidence="3" id="KW-0067">ATP-binding</keyword>
<dbReference type="PROSITE" id="PS50893">
    <property type="entry name" value="ABC_TRANSPORTER_2"/>
    <property type="match status" value="1"/>
</dbReference>
<protein>
    <submittedName>
        <fullName evidence="5">Fe-S cluster assembly ATPase SufC</fullName>
    </submittedName>
</protein>
<dbReference type="NCBIfam" id="TIGR01978">
    <property type="entry name" value="sufC"/>
    <property type="match status" value="1"/>
</dbReference>
<gene>
    <name evidence="5" type="ORF">AV654_17280</name>
</gene>
<dbReference type="PANTHER" id="PTHR43204">
    <property type="entry name" value="ABC TRANSPORTER I FAMILY MEMBER 6, CHLOROPLASTIC"/>
    <property type="match status" value="1"/>
</dbReference>
<reference evidence="6" key="1">
    <citation type="submission" date="2016-01" db="EMBL/GenBank/DDBJ databases">
        <title>Draft genome of Chromobacterium sp. F49.</title>
        <authorList>
            <person name="Hong K.W."/>
        </authorList>
    </citation>
    <scope>NUCLEOTIDE SEQUENCE [LARGE SCALE GENOMIC DNA]</scope>
    <source>
        <strain evidence="6">M63</strain>
    </source>
</reference>
<evidence type="ECO:0000259" key="4">
    <source>
        <dbReference type="PROSITE" id="PS50893"/>
    </source>
</evidence>
<evidence type="ECO:0000313" key="6">
    <source>
        <dbReference type="Proteomes" id="UP000076563"/>
    </source>
</evidence>
<dbReference type="SMART" id="SM00382">
    <property type="entry name" value="AAA"/>
    <property type="match status" value="1"/>
</dbReference>